<evidence type="ECO:0000313" key="2">
    <source>
        <dbReference type="EMBL" id="MRH44435.1"/>
    </source>
</evidence>
<evidence type="ECO:0008006" key="4">
    <source>
        <dbReference type="Google" id="ProtNLM"/>
    </source>
</evidence>
<protein>
    <recommendedName>
        <fullName evidence="4">Heme ABC transporter</fullName>
    </recommendedName>
</protein>
<dbReference type="EMBL" id="WJNG01000016">
    <property type="protein sequence ID" value="MRH44435.1"/>
    <property type="molecule type" value="Genomic_DNA"/>
</dbReference>
<dbReference type="OrthoDB" id="1924966at2"/>
<evidence type="ECO:0000313" key="3">
    <source>
        <dbReference type="Proteomes" id="UP000799092"/>
    </source>
</evidence>
<organism evidence="2 3">
    <name type="scientific">Aquibacillus halophilus</name>
    <dbReference type="NCBI Taxonomy" id="930132"/>
    <lineage>
        <taxon>Bacteria</taxon>
        <taxon>Bacillati</taxon>
        <taxon>Bacillota</taxon>
        <taxon>Bacilli</taxon>
        <taxon>Bacillales</taxon>
        <taxon>Bacillaceae</taxon>
        <taxon>Aquibacillus</taxon>
    </lineage>
</organism>
<dbReference type="AlphaFoldDB" id="A0A6A8DFF0"/>
<proteinExistence type="predicted"/>
<keyword evidence="1" id="KW-1133">Transmembrane helix</keyword>
<name>A0A6A8DFF0_9BACI</name>
<feature type="transmembrane region" description="Helical" evidence="1">
    <location>
        <begin position="29"/>
        <end position="48"/>
    </location>
</feature>
<keyword evidence="1" id="KW-0472">Membrane</keyword>
<sequence>MGKLNNSEEINQSADNIEVWEDLVSIKDLVISLLVCSFTTLAAYFIAPNEPPKPLFYGLVGALIGFAICSFVVKPKRIIQEEESEGN</sequence>
<dbReference type="Proteomes" id="UP000799092">
    <property type="component" value="Unassembled WGS sequence"/>
</dbReference>
<accession>A0A6A8DFF0</accession>
<dbReference type="RefSeq" id="WP_153738051.1">
    <property type="nucleotide sequence ID" value="NZ_WJNG01000016.1"/>
</dbReference>
<comment type="caution">
    <text evidence="2">The sequence shown here is derived from an EMBL/GenBank/DDBJ whole genome shotgun (WGS) entry which is preliminary data.</text>
</comment>
<keyword evidence="1" id="KW-0812">Transmembrane</keyword>
<gene>
    <name evidence="2" type="ORF">GH741_17465</name>
</gene>
<feature type="transmembrane region" description="Helical" evidence="1">
    <location>
        <begin position="54"/>
        <end position="73"/>
    </location>
</feature>
<reference evidence="2" key="1">
    <citation type="submission" date="2019-11" db="EMBL/GenBank/DDBJ databases">
        <authorList>
            <person name="Li J."/>
        </authorList>
    </citation>
    <scope>NUCLEOTIDE SEQUENCE</scope>
    <source>
        <strain evidence="2">B6B</strain>
    </source>
</reference>
<keyword evidence="3" id="KW-1185">Reference proteome</keyword>
<evidence type="ECO:0000256" key="1">
    <source>
        <dbReference type="SAM" id="Phobius"/>
    </source>
</evidence>